<keyword evidence="4" id="KW-1185">Reference proteome</keyword>
<feature type="region of interest" description="Disordered" evidence="1">
    <location>
        <begin position="81"/>
        <end position="100"/>
    </location>
</feature>
<reference evidence="3 4" key="1">
    <citation type="journal article" date="2018" name="Evol. Lett.">
        <title>Horizontal gene cluster transfer increased hallucinogenic mushroom diversity.</title>
        <authorList>
            <person name="Reynolds H.T."/>
            <person name="Vijayakumar V."/>
            <person name="Gluck-Thaler E."/>
            <person name="Korotkin H.B."/>
            <person name="Matheny P.B."/>
            <person name="Slot J.C."/>
        </authorList>
    </citation>
    <scope>NUCLEOTIDE SEQUENCE [LARGE SCALE GENOMIC DNA]</scope>
    <source>
        <strain evidence="3 4">2629</strain>
    </source>
</reference>
<sequence length="417" mass="47585">MLWAVCKRAYIRLCSLPADHILHKTVTEAYSDKDRPLSHPTPIEKLARLFNINPSTTEKIPALKAVSNLSNFVDTLSFPTREDSIEHERQDDTGTRVYTDGSGQDGYVGAAASLYLDNDHQPVATRHLHLGTMDQHSTYEAELVGILLAFWLLITEAGHILGRQPISIYTDNQSVISALTSGSRGPAEYIKDEIARLCDKYFPRHLTHRVTVKWISAHSEVPRNEKIDFEAKQASLGISSDRQHLPRLLRAPLPTSISALRQILKRETGVKSEEIWRQSPRWERFANFEDNYSFRNFHDIADSIDRHKATLLVKIRTDHFPLNAYLHKRKIIPSNACTSCNEGSRESLRHYLWECPKFASQRTKLREVTSGSGDSLELILKNRAHTEALLDYVVNTKRFARNTQTATPLQRARIRED</sequence>
<dbReference type="Proteomes" id="UP000284842">
    <property type="component" value="Unassembled WGS sequence"/>
</dbReference>
<dbReference type="InterPro" id="IPR002156">
    <property type="entry name" value="RNaseH_domain"/>
</dbReference>
<dbReference type="STRING" id="181874.A0A409YAD9"/>
<dbReference type="Pfam" id="PF00075">
    <property type="entry name" value="RNase_H"/>
    <property type="match status" value="1"/>
</dbReference>
<feature type="domain" description="RNase H type-1" evidence="2">
    <location>
        <begin position="91"/>
        <end position="236"/>
    </location>
</feature>
<dbReference type="Gene3D" id="3.30.420.10">
    <property type="entry name" value="Ribonuclease H-like superfamily/Ribonuclease H"/>
    <property type="match status" value="1"/>
</dbReference>
<evidence type="ECO:0000256" key="1">
    <source>
        <dbReference type="SAM" id="MobiDB-lite"/>
    </source>
</evidence>
<dbReference type="InterPro" id="IPR012337">
    <property type="entry name" value="RNaseH-like_sf"/>
</dbReference>
<dbReference type="EMBL" id="NHTK01001340">
    <property type="protein sequence ID" value="PPQ99975.1"/>
    <property type="molecule type" value="Genomic_DNA"/>
</dbReference>
<dbReference type="CDD" id="cd09276">
    <property type="entry name" value="Rnase_HI_RT_non_LTR"/>
    <property type="match status" value="1"/>
</dbReference>
<proteinExistence type="predicted"/>
<evidence type="ECO:0000259" key="2">
    <source>
        <dbReference type="PROSITE" id="PS50879"/>
    </source>
</evidence>
<dbReference type="AlphaFoldDB" id="A0A409YAD9"/>
<accession>A0A409YAD9</accession>
<dbReference type="SUPFAM" id="SSF53098">
    <property type="entry name" value="Ribonuclease H-like"/>
    <property type="match status" value="1"/>
</dbReference>
<dbReference type="GO" id="GO:0003676">
    <property type="term" value="F:nucleic acid binding"/>
    <property type="evidence" value="ECO:0007669"/>
    <property type="project" value="InterPro"/>
</dbReference>
<feature type="compositionally biased region" description="Basic and acidic residues" evidence="1">
    <location>
        <begin position="81"/>
        <end position="94"/>
    </location>
</feature>
<comment type="caution">
    <text evidence="3">The sequence shown here is derived from an EMBL/GenBank/DDBJ whole genome shotgun (WGS) entry which is preliminary data.</text>
</comment>
<dbReference type="OrthoDB" id="3267074at2759"/>
<gene>
    <name evidence="3" type="ORF">CVT24_009556</name>
</gene>
<protein>
    <recommendedName>
        <fullName evidence="2">RNase H type-1 domain-containing protein</fullName>
    </recommendedName>
</protein>
<dbReference type="InterPro" id="IPR036397">
    <property type="entry name" value="RNaseH_sf"/>
</dbReference>
<dbReference type="InParanoid" id="A0A409YAD9"/>
<dbReference type="GO" id="GO:0004523">
    <property type="term" value="F:RNA-DNA hybrid ribonuclease activity"/>
    <property type="evidence" value="ECO:0007669"/>
    <property type="project" value="InterPro"/>
</dbReference>
<dbReference type="PROSITE" id="PS50879">
    <property type="entry name" value="RNASE_H_1"/>
    <property type="match status" value="1"/>
</dbReference>
<name>A0A409YAD9_9AGAR</name>
<evidence type="ECO:0000313" key="3">
    <source>
        <dbReference type="EMBL" id="PPQ99975.1"/>
    </source>
</evidence>
<organism evidence="3 4">
    <name type="scientific">Panaeolus cyanescens</name>
    <dbReference type="NCBI Taxonomy" id="181874"/>
    <lineage>
        <taxon>Eukaryota</taxon>
        <taxon>Fungi</taxon>
        <taxon>Dikarya</taxon>
        <taxon>Basidiomycota</taxon>
        <taxon>Agaricomycotina</taxon>
        <taxon>Agaricomycetes</taxon>
        <taxon>Agaricomycetidae</taxon>
        <taxon>Agaricales</taxon>
        <taxon>Agaricineae</taxon>
        <taxon>Galeropsidaceae</taxon>
        <taxon>Panaeolus</taxon>
    </lineage>
</organism>
<evidence type="ECO:0000313" key="4">
    <source>
        <dbReference type="Proteomes" id="UP000284842"/>
    </source>
</evidence>